<dbReference type="SUPFAM" id="SSF54593">
    <property type="entry name" value="Glyoxalase/Bleomycin resistance protein/Dihydroxybiphenyl dioxygenase"/>
    <property type="match status" value="1"/>
</dbReference>
<protein>
    <submittedName>
        <fullName evidence="2">Catechol 2,3-dioxygenase-like lactoylglutathione lyase family enzyme</fullName>
    </submittedName>
</protein>
<dbReference type="InterPro" id="IPR041581">
    <property type="entry name" value="Glyoxalase_6"/>
</dbReference>
<evidence type="ECO:0000259" key="1">
    <source>
        <dbReference type="Pfam" id="PF18029"/>
    </source>
</evidence>
<dbReference type="Pfam" id="PF18029">
    <property type="entry name" value="Glyoxalase_6"/>
    <property type="match status" value="1"/>
</dbReference>
<dbReference type="InterPro" id="IPR029068">
    <property type="entry name" value="Glyas_Bleomycin-R_OHBP_Dase"/>
</dbReference>
<dbReference type="AlphaFoldDB" id="A0A660L469"/>
<evidence type="ECO:0000313" key="3">
    <source>
        <dbReference type="Proteomes" id="UP000278962"/>
    </source>
</evidence>
<organism evidence="2 3">
    <name type="scientific">Solirubrobacter pauli</name>
    <dbReference type="NCBI Taxonomy" id="166793"/>
    <lineage>
        <taxon>Bacteria</taxon>
        <taxon>Bacillati</taxon>
        <taxon>Actinomycetota</taxon>
        <taxon>Thermoleophilia</taxon>
        <taxon>Solirubrobacterales</taxon>
        <taxon>Solirubrobacteraceae</taxon>
        <taxon>Solirubrobacter</taxon>
    </lineage>
</organism>
<dbReference type="Proteomes" id="UP000278962">
    <property type="component" value="Unassembled WGS sequence"/>
</dbReference>
<keyword evidence="2" id="KW-0560">Oxidoreductase</keyword>
<proteinExistence type="predicted"/>
<dbReference type="Gene3D" id="3.10.180.10">
    <property type="entry name" value="2,3-Dihydroxybiphenyl 1,2-Dioxygenase, domain 1"/>
    <property type="match status" value="1"/>
</dbReference>
<feature type="domain" description="Glyoxalase-like" evidence="1">
    <location>
        <begin position="13"/>
        <end position="111"/>
    </location>
</feature>
<dbReference type="EMBL" id="RBIL01000002">
    <property type="protein sequence ID" value="RKQ86320.1"/>
    <property type="molecule type" value="Genomic_DNA"/>
</dbReference>
<reference evidence="2 3" key="1">
    <citation type="submission" date="2018-10" db="EMBL/GenBank/DDBJ databases">
        <title>Genomic Encyclopedia of Archaeal and Bacterial Type Strains, Phase II (KMG-II): from individual species to whole genera.</title>
        <authorList>
            <person name="Goeker M."/>
        </authorList>
    </citation>
    <scope>NUCLEOTIDE SEQUENCE [LARGE SCALE GENOMIC DNA]</scope>
    <source>
        <strain evidence="2 3">DSM 14954</strain>
    </source>
</reference>
<comment type="caution">
    <text evidence="2">The sequence shown here is derived from an EMBL/GenBank/DDBJ whole genome shotgun (WGS) entry which is preliminary data.</text>
</comment>
<sequence>MLQHVTLEVAPETVRDCVAFWALLGFDEMDPPPLLRGRFTWVQREGTQIHFVPVEEPTQPARQGHVAIVAPDYEAVLRAMAERGVAMREGTNAWDAPRTFVRDPAGHQVEIMSAPPLPPWPGE</sequence>
<keyword evidence="2" id="KW-0223">Dioxygenase</keyword>
<dbReference type="GO" id="GO:0051213">
    <property type="term" value="F:dioxygenase activity"/>
    <property type="evidence" value="ECO:0007669"/>
    <property type="project" value="UniProtKB-KW"/>
</dbReference>
<dbReference type="OrthoDB" id="5243954at2"/>
<keyword evidence="3" id="KW-1185">Reference proteome</keyword>
<gene>
    <name evidence="2" type="ORF">C8N24_4330</name>
</gene>
<dbReference type="GO" id="GO:0016829">
    <property type="term" value="F:lyase activity"/>
    <property type="evidence" value="ECO:0007669"/>
    <property type="project" value="UniProtKB-KW"/>
</dbReference>
<accession>A0A660L469</accession>
<name>A0A660L469_9ACTN</name>
<keyword evidence="2" id="KW-0456">Lyase</keyword>
<evidence type="ECO:0000313" key="2">
    <source>
        <dbReference type="EMBL" id="RKQ86320.1"/>
    </source>
</evidence>
<dbReference type="RefSeq" id="WP_121253944.1">
    <property type="nucleotide sequence ID" value="NZ_RBIL01000002.1"/>
</dbReference>